<feature type="domain" description="MHYT" evidence="2">
    <location>
        <begin position="9"/>
        <end position="199"/>
    </location>
</feature>
<keyword evidence="4" id="KW-1185">Reference proteome</keyword>
<feature type="transmembrane region" description="Helical" evidence="1">
    <location>
        <begin position="142"/>
        <end position="162"/>
    </location>
</feature>
<name>A0ABW6SP66_9ACTN</name>
<dbReference type="Proteomes" id="UP001602013">
    <property type="component" value="Unassembled WGS sequence"/>
</dbReference>
<feature type="transmembrane region" description="Helical" evidence="1">
    <location>
        <begin position="174"/>
        <end position="195"/>
    </location>
</feature>
<dbReference type="PANTHER" id="PTHR35152">
    <property type="entry name" value="DOMAIN SIGNALLING PROTEIN, PUTATIVE (AFU_ORTHOLOGUE AFUA_5G11310)-RELATED"/>
    <property type="match status" value="1"/>
</dbReference>
<proteinExistence type="predicted"/>
<dbReference type="EMBL" id="JBIASD010000008">
    <property type="protein sequence ID" value="MFF3666760.1"/>
    <property type="molecule type" value="Genomic_DNA"/>
</dbReference>
<evidence type="ECO:0000313" key="3">
    <source>
        <dbReference type="EMBL" id="MFF3666760.1"/>
    </source>
</evidence>
<feature type="transmembrane region" description="Helical" evidence="1">
    <location>
        <begin position="44"/>
        <end position="69"/>
    </location>
</feature>
<protein>
    <submittedName>
        <fullName evidence="3">MHYT domain-containing protein</fullName>
    </submittedName>
</protein>
<comment type="caution">
    <text evidence="3">The sequence shown here is derived from an EMBL/GenBank/DDBJ whole genome shotgun (WGS) entry which is preliminary data.</text>
</comment>
<gene>
    <name evidence="3" type="ORF">ACFYXI_14275</name>
</gene>
<accession>A0ABW6SP66</accession>
<dbReference type="Pfam" id="PF03707">
    <property type="entry name" value="MHYT"/>
    <property type="match status" value="2"/>
</dbReference>
<feature type="transmembrane region" description="Helical" evidence="1">
    <location>
        <begin position="215"/>
        <end position="236"/>
    </location>
</feature>
<reference evidence="3 4" key="1">
    <citation type="submission" date="2024-10" db="EMBL/GenBank/DDBJ databases">
        <title>The Natural Products Discovery Center: Release of the First 8490 Sequenced Strains for Exploring Actinobacteria Biosynthetic Diversity.</title>
        <authorList>
            <person name="Kalkreuter E."/>
            <person name="Kautsar S.A."/>
            <person name="Yang D."/>
            <person name="Bader C.D."/>
            <person name="Teijaro C.N."/>
            <person name="Fluegel L."/>
            <person name="Davis C.M."/>
            <person name="Simpson J.R."/>
            <person name="Lauterbach L."/>
            <person name="Steele A.D."/>
            <person name="Gui C."/>
            <person name="Meng S."/>
            <person name="Li G."/>
            <person name="Viehrig K."/>
            <person name="Ye F."/>
            <person name="Su P."/>
            <person name="Kiefer A.F."/>
            <person name="Nichols A."/>
            <person name="Cepeda A.J."/>
            <person name="Yan W."/>
            <person name="Fan B."/>
            <person name="Jiang Y."/>
            <person name="Adhikari A."/>
            <person name="Zheng C.-J."/>
            <person name="Schuster L."/>
            <person name="Cowan T.M."/>
            <person name="Smanski M.J."/>
            <person name="Chevrette M.G."/>
            <person name="De Carvalho L.P.S."/>
            <person name="Shen B."/>
        </authorList>
    </citation>
    <scope>NUCLEOTIDE SEQUENCE [LARGE SCALE GENOMIC DNA]</scope>
    <source>
        <strain evidence="3 4">NPDC002173</strain>
    </source>
</reference>
<dbReference type="PANTHER" id="PTHR35152:SF1">
    <property type="entry name" value="DOMAIN SIGNALLING PROTEIN, PUTATIVE (AFU_ORTHOLOGUE AFUA_5G11310)-RELATED"/>
    <property type="match status" value="1"/>
</dbReference>
<keyword evidence="1" id="KW-0812">Transmembrane</keyword>
<evidence type="ECO:0000313" key="4">
    <source>
        <dbReference type="Proteomes" id="UP001602013"/>
    </source>
</evidence>
<keyword evidence="1" id="KW-0472">Membrane</keyword>
<dbReference type="PROSITE" id="PS50924">
    <property type="entry name" value="MHYT"/>
    <property type="match status" value="1"/>
</dbReference>
<keyword evidence="1" id="KW-1133">Transmembrane helix</keyword>
<organism evidence="3 4">
    <name type="scientific">Microtetraspora malaysiensis</name>
    <dbReference type="NCBI Taxonomy" id="161358"/>
    <lineage>
        <taxon>Bacteria</taxon>
        <taxon>Bacillati</taxon>
        <taxon>Actinomycetota</taxon>
        <taxon>Actinomycetes</taxon>
        <taxon>Streptosporangiales</taxon>
        <taxon>Streptosporangiaceae</taxon>
        <taxon>Microtetraspora</taxon>
    </lineage>
</organism>
<feature type="transmembrane region" description="Helical" evidence="1">
    <location>
        <begin position="111"/>
        <end position="130"/>
    </location>
</feature>
<evidence type="ECO:0000256" key="1">
    <source>
        <dbReference type="PROSITE-ProRule" id="PRU00244"/>
    </source>
</evidence>
<feature type="transmembrane region" description="Helical" evidence="1">
    <location>
        <begin position="12"/>
        <end position="32"/>
    </location>
</feature>
<sequence length="265" mass="26942">MSNIDLFSHGFITPALAYVMSVLGSLIGLLMAGRARSVAGMSRLWWLAGAAFAVGGTGVWVMHFVGMLGVRVEGTPIRYDVALTVLSALVAIVAAGGGLACAFLGGGRGGALAAGGLLAGLGVAGAQHIGMKAMTMSAEVSANPVFLAVSVLVAVAAAFVVLRSARRARGPVPVIGSALVTGLLLNGMHYAGMLALSVRPVEPQAALAGAQAVDFLLPLMVGVGLLTIALLLAVFLSPSSHELREEAELEAMIASRRARNADWMS</sequence>
<dbReference type="RefSeq" id="WP_387411436.1">
    <property type="nucleotide sequence ID" value="NZ_JBIASD010000008.1"/>
</dbReference>
<evidence type="ECO:0000259" key="2">
    <source>
        <dbReference type="PROSITE" id="PS50924"/>
    </source>
</evidence>
<dbReference type="InterPro" id="IPR005330">
    <property type="entry name" value="MHYT_dom"/>
</dbReference>
<feature type="transmembrane region" description="Helical" evidence="1">
    <location>
        <begin position="81"/>
        <end position="104"/>
    </location>
</feature>